<feature type="transmembrane region" description="Helical" evidence="1">
    <location>
        <begin position="107"/>
        <end position="126"/>
    </location>
</feature>
<keyword evidence="1" id="KW-1133">Transmembrane helix</keyword>
<comment type="caution">
    <text evidence="2">The sequence shown here is derived from an EMBL/GenBank/DDBJ whole genome shotgun (WGS) entry which is preliminary data.</text>
</comment>
<keyword evidence="1" id="KW-0472">Membrane</keyword>
<feature type="transmembrane region" description="Helical" evidence="1">
    <location>
        <begin position="68"/>
        <end position="86"/>
    </location>
</feature>
<sequence>EEVTLRFRCRQDFFKVGVTLTYFGFILWRFISLVLYSIHATDCFFREKLASYRCKNFTIFSHAKGVEISWQMSSFINTVLVILVLRKVPDFEGYISALRNNSKHARFWSLFAQLMVAVSYNIIVISTETSTVSKIIEVMFILGEIATTLVVYLWNTVPAPWKEPRDKVKNLAYSLTLLLFILENLYLFVLISTQAAFQVTGVNNFHRTPSALQAVTIVVNAAEATFYYAMMKFFWNKWFDDRRNLLINDNV</sequence>
<evidence type="ECO:0000313" key="2">
    <source>
        <dbReference type="EMBL" id="CAH3104499.1"/>
    </source>
</evidence>
<feature type="non-terminal residue" evidence="2">
    <location>
        <position position="1"/>
    </location>
</feature>
<feature type="transmembrane region" description="Helical" evidence="1">
    <location>
        <begin position="171"/>
        <end position="191"/>
    </location>
</feature>
<reference evidence="2 3" key="1">
    <citation type="submission" date="2022-05" db="EMBL/GenBank/DDBJ databases">
        <authorList>
            <consortium name="Genoscope - CEA"/>
            <person name="William W."/>
        </authorList>
    </citation>
    <scope>NUCLEOTIDE SEQUENCE [LARGE SCALE GENOMIC DNA]</scope>
</reference>
<feature type="transmembrane region" description="Helical" evidence="1">
    <location>
        <begin position="211"/>
        <end position="229"/>
    </location>
</feature>
<dbReference type="EMBL" id="CALNXJ010000009">
    <property type="protein sequence ID" value="CAH3104499.1"/>
    <property type="molecule type" value="Genomic_DNA"/>
</dbReference>
<evidence type="ECO:0000256" key="1">
    <source>
        <dbReference type="SAM" id="Phobius"/>
    </source>
</evidence>
<evidence type="ECO:0000313" key="3">
    <source>
        <dbReference type="Proteomes" id="UP001159428"/>
    </source>
</evidence>
<protein>
    <submittedName>
        <fullName evidence="2">Uncharacterized protein</fullName>
    </submittedName>
</protein>
<feature type="transmembrane region" description="Helical" evidence="1">
    <location>
        <begin position="138"/>
        <end position="159"/>
    </location>
</feature>
<gene>
    <name evidence="2" type="ORF">PMEA_00034762</name>
</gene>
<accession>A0AAU9WBT0</accession>
<dbReference type="AlphaFoldDB" id="A0AAU9WBT0"/>
<organism evidence="2 3">
    <name type="scientific">Pocillopora meandrina</name>
    <dbReference type="NCBI Taxonomy" id="46732"/>
    <lineage>
        <taxon>Eukaryota</taxon>
        <taxon>Metazoa</taxon>
        <taxon>Cnidaria</taxon>
        <taxon>Anthozoa</taxon>
        <taxon>Hexacorallia</taxon>
        <taxon>Scleractinia</taxon>
        <taxon>Astrocoeniina</taxon>
        <taxon>Pocilloporidae</taxon>
        <taxon>Pocillopora</taxon>
    </lineage>
</organism>
<name>A0AAU9WBT0_9CNID</name>
<dbReference type="Proteomes" id="UP001159428">
    <property type="component" value="Unassembled WGS sequence"/>
</dbReference>
<keyword evidence="1" id="KW-0812">Transmembrane</keyword>
<proteinExistence type="predicted"/>
<feature type="transmembrane region" description="Helical" evidence="1">
    <location>
        <begin position="12"/>
        <end position="31"/>
    </location>
</feature>
<keyword evidence="3" id="KW-1185">Reference proteome</keyword>